<feature type="transmembrane region" description="Helical" evidence="6">
    <location>
        <begin position="82"/>
        <end position="103"/>
    </location>
</feature>
<sequence>MTKLADLYKGPKAVVTNTVTGTVMTLIGDTSAQAMEGYFTKKDWDRDRCRNMTLLAFIYGPIWHYWYRYLDTKFPGKSRRSISLKVFLDVAASPVIYFIYTGSLCKLKKLSQEETVEEIRNKLPIMLSIDILFWPVFQTFNFLLLPPHFRIVGMKANELLLDIIFSHVMNNNYKIKQIKDWLES</sequence>
<dbReference type="PANTHER" id="PTHR11266:SF8">
    <property type="entry name" value="MPV17-LIKE PROTEIN 2"/>
    <property type="match status" value="1"/>
</dbReference>
<comment type="subcellular location">
    <subcellularLocation>
        <location evidence="1">Membrane</location>
        <topology evidence="1">Multi-pass membrane protein</topology>
    </subcellularLocation>
</comment>
<evidence type="ECO:0000256" key="1">
    <source>
        <dbReference type="ARBA" id="ARBA00004141"/>
    </source>
</evidence>
<evidence type="ECO:0000256" key="6">
    <source>
        <dbReference type="RuleBase" id="RU363053"/>
    </source>
</evidence>
<evidence type="ECO:0000313" key="8">
    <source>
        <dbReference type="Proteomes" id="UP001642483"/>
    </source>
</evidence>
<dbReference type="EMBL" id="CAWYQH010000002">
    <property type="protein sequence ID" value="CAK8673386.1"/>
    <property type="molecule type" value="Genomic_DNA"/>
</dbReference>
<reference evidence="7 8" key="1">
    <citation type="submission" date="2024-02" db="EMBL/GenBank/DDBJ databases">
        <authorList>
            <person name="Daric V."/>
            <person name="Darras S."/>
        </authorList>
    </citation>
    <scope>NUCLEOTIDE SEQUENCE [LARGE SCALE GENOMIC DNA]</scope>
</reference>
<accession>A0ABP0F3G8</accession>
<dbReference type="InterPro" id="IPR007248">
    <property type="entry name" value="Mpv17_PMP22"/>
</dbReference>
<gene>
    <name evidence="7" type="ORF">CVLEPA_LOCUS3180</name>
</gene>
<evidence type="ECO:0000256" key="4">
    <source>
        <dbReference type="ARBA" id="ARBA00022989"/>
    </source>
</evidence>
<comment type="caution">
    <text evidence="7">The sequence shown here is derived from an EMBL/GenBank/DDBJ whole genome shotgun (WGS) entry which is preliminary data.</text>
</comment>
<dbReference type="PANTHER" id="PTHR11266">
    <property type="entry name" value="PEROXISOMAL MEMBRANE PROTEIN 2, PXMP2 MPV17"/>
    <property type="match status" value="1"/>
</dbReference>
<proteinExistence type="inferred from homology"/>
<protein>
    <recommendedName>
        <fullName evidence="9">Mpv17-like protein 2</fullName>
    </recommendedName>
</protein>
<keyword evidence="5 6" id="KW-0472">Membrane</keyword>
<keyword evidence="4 6" id="KW-1133">Transmembrane helix</keyword>
<organism evidence="7 8">
    <name type="scientific">Clavelina lepadiformis</name>
    <name type="common">Light-bulb sea squirt</name>
    <name type="synonym">Ascidia lepadiformis</name>
    <dbReference type="NCBI Taxonomy" id="159417"/>
    <lineage>
        <taxon>Eukaryota</taxon>
        <taxon>Metazoa</taxon>
        <taxon>Chordata</taxon>
        <taxon>Tunicata</taxon>
        <taxon>Ascidiacea</taxon>
        <taxon>Aplousobranchia</taxon>
        <taxon>Clavelinidae</taxon>
        <taxon>Clavelina</taxon>
    </lineage>
</organism>
<evidence type="ECO:0000256" key="3">
    <source>
        <dbReference type="ARBA" id="ARBA00022692"/>
    </source>
</evidence>
<keyword evidence="3 6" id="KW-0812">Transmembrane</keyword>
<evidence type="ECO:0000313" key="7">
    <source>
        <dbReference type="EMBL" id="CAK8673386.1"/>
    </source>
</evidence>
<keyword evidence="8" id="KW-1185">Reference proteome</keyword>
<evidence type="ECO:0000256" key="2">
    <source>
        <dbReference type="ARBA" id="ARBA00006824"/>
    </source>
</evidence>
<feature type="transmembrane region" description="Helical" evidence="6">
    <location>
        <begin position="52"/>
        <end position="70"/>
    </location>
</feature>
<feature type="transmembrane region" description="Helical" evidence="6">
    <location>
        <begin position="123"/>
        <end position="145"/>
    </location>
</feature>
<dbReference type="Pfam" id="PF04117">
    <property type="entry name" value="Mpv17_PMP22"/>
    <property type="match status" value="1"/>
</dbReference>
<name>A0ABP0F3G8_CLALP</name>
<evidence type="ECO:0000256" key="5">
    <source>
        <dbReference type="ARBA" id="ARBA00023136"/>
    </source>
</evidence>
<evidence type="ECO:0008006" key="9">
    <source>
        <dbReference type="Google" id="ProtNLM"/>
    </source>
</evidence>
<comment type="similarity">
    <text evidence="2 6">Belongs to the peroxisomal membrane protein PXMP2/4 family.</text>
</comment>
<dbReference type="Proteomes" id="UP001642483">
    <property type="component" value="Unassembled WGS sequence"/>
</dbReference>